<dbReference type="Pfam" id="PF01380">
    <property type="entry name" value="SIS"/>
    <property type="match status" value="1"/>
</dbReference>
<dbReference type="SUPFAM" id="SSF53697">
    <property type="entry name" value="SIS domain"/>
    <property type="match status" value="1"/>
</dbReference>
<dbReference type="InterPro" id="IPR046348">
    <property type="entry name" value="SIS_dom_sf"/>
</dbReference>
<dbReference type="PANTHER" id="PTHR30514">
    <property type="entry name" value="GLUCOKINASE"/>
    <property type="match status" value="1"/>
</dbReference>
<proteinExistence type="predicted"/>
<reference evidence="2" key="1">
    <citation type="journal article" date="2014" name="Front. Microbiol.">
        <title>High frequency of phylogenetically diverse reductive dehalogenase-homologous genes in deep subseafloor sedimentary metagenomes.</title>
        <authorList>
            <person name="Kawai M."/>
            <person name="Futagami T."/>
            <person name="Toyoda A."/>
            <person name="Takaki Y."/>
            <person name="Nishi S."/>
            <person name="Hori S."/>
            <person name="Arai W."/>
            <person name="Tsubouchi T."/>
            <person name="Morono Y."/>
            <person name="Uchiyama I."/>
            <person name="Ito T."/>
            <person name="Fujiyama A."/>
            <person name="Inagaki F."/>
            <person name="Takami H."/>
        </authorList>
    </citation>
    <scope>NUCLEOTIDE SEQUENCE</scope>
    <source>
        <strain evidence="2">Expedition CK06-06</strain>
    </source>
</reference>
<name>X1RXP8_9ZZZZ</name>
<dbReference type="GO" id="GO:1901135">
    <property type="term" value="P:carbohydrate derivative metabolic process"/>
    <property type="evidence" value="ECO:0007669"/>
    <property type="project" value="InterPro"/>
</dbReference>
<feature type="non-terminal residue" evidence="2">
    <location>
        <position position="1"/>
    </location>
</feature>
<organism evidence="2">
    <name type="scientific">marine sediment metagenome</name>
    <dbReference type="NCBI Taxonomy" id="412755"/>
    <lineage>
        <taxon>unclassified sequences</taxon>
        <taxon>metagenomes</taxon>
        <taxon>ecological metagenomes</taxon>
    </lineage>
</organism>
<dbReference type="CDD" id="cd05013">
    <property type="entry name" value="SIS_RpiR"/>
    <property type="match status" value="1"/>
</dbReference>
<dbReference type="InterPro" id="IPR047640">
    <property type="entry name" value="RpiR-like"/>
</dbReference>
<dbReference type="InterPro" id="IPR035472">
    <property type="entry name" value="RpiR-like_SIS"/>
</dbReference>
<gene>
    <name evidence="2" type="ORF">S12H4_15026</name>
</gene>
<dbReference type="GO" id="GO:0003677">
    <property type="term" value="F:DNA binding"/>
    <property type="evidence" value="ECO:0007669"/>
    <property type="project" value="InterPro"/>
</dbReference>
<dbReference type="Gene3D" id="3.40.50.10490">
    <property type="entry name" value="Glucose-6-phosphate isomerase like protein, domain 1"/>
    <property type="match status" value="1"/>
</dbReference>
<feature type="domain" description="SIS" evidence="1">
    <location>
        <begin position="1"/>
        <end position="138"/>
    </location>
</feature>
<dbReference type="InterPro" id="IPR001347">
    <property type="entry name" value="SIS_dom"/>
</dbReference>
<evidence type="ECO:0000313" key="2">
    <source>
        <dbReference type="EMBL" id="GAI85537.1"/>
    </source>
</evidence>
<evidence type="ECO:0000259" key="1">
    <source>
        <dbReference type="PROSITE" id="PS51464"/>
    </source>
</evidence>
<dbReference type="EMBL" id="BARW01007190">
    <property type="protein sequence ID" value="GAI85537.1"/>
    <property type="molecule type" value="Genomic_DNA"/>
</dbReference>
<dbReference type="GO" id="GO:0097367">
    <property type="term" value="F:carbohydrate derivative binding"/>
    <property type="evidence" value="ECO:0007669"/>
    <property type="project" value="InterPro"/>
</dbReference>
<accession>X1RXP8</accession>
<comment type="caution">
    <text evidence="2">The sequence shown here is derived from an EMBL/GenBank/DDBJ whole genome shotgun (WGS) entry which is preliminary data.</text>
</comment>
<dbReference type="AlphaFoldDB" id="X1RXP8"/>
<dbReference type="GO" id="GO:0003700">
    <property type="term" value="F:DNA-binding transcription factor activity"/>
    <property type="evidence" value="ECO:0007669"/>
    <property type="project" value="InterPro"/>
</dbReference>
<sequence>FVNIIFSSQKIYIIANRSALSLGHFFFFQLKKMISDVFLLSNFDDGIFDMLREMGPEDVILAISFPRFTKLTINFAQYAKKGGAKLISVTDKKTSPLYKISDVCLFCPYESSAFFNSNVAAMALLNATLSEMFNQKHNSTISNLKKEAAIRLKLDLLRSKG</sequence>
<dbReference type="PANTHER" id="PTHR30514:SF18">
    <property type="entry name" value="RPIR-FAMILY TRANSCRIPTIONAL REGULATOR"/>
    <property type="match status" value="1"/>
</dbReference>
<dbReference type="PROSITE" id="PS51464">
    <property type="entry name" value="SIS"/>
    <property type="match status" value="1"/>
</dbReference>
<protein>
    <recommendedName>
        <fullName evidence="1">SIS domain-containing protein</fullName>
    </recommendedName>
</protein>